<name>A0A4S8KY21_DENBC</name>
<protein>
    <submittedName>
        <fullName evidence="1">Uncharacterized protein</fullName>
    </submittedName>
</protein>
<gene>
    <name evidence="1" type="ORF">K435DRAFT_809553</name>
</gene>
<accession>A0A4S8KY21</accession>
<sequence length="184" mass="20914">MARRAEVMQFHWRGVGALWYCFLLKKGFSIWETLQVWEADRRGVLRLRGPSVWDLLMNDGFLEMQHRWEGVAALGLGVCGGNSEYGVLTGVVVYAGRAWVNWRGDRFQWAVSLPFSSCMGRFLKMIRESRGTAHYSLLFSHTPGFAVCFLTGVDFSTPVDLDVELELNLSRTTTALQPLCKQML</sequence>
<organism evidence="1 2">
    <name type="scientific">Dendrothele bispora (strain CBS 962.96)</name>
    <dbReference type="NCBI Taxonomy" id="1314807"/>
    <lineage>
        <taxon>Eukaryota</taxon>
        <taxon>Fungi</taxon>
        <taxon>Dikarya</taxon>
        <taxon>Basidiomycota</taxon>
        <taxon>Agaricomycotina</taxon>
        <taxon>Agaricomycetes</taxon>
        <taxon>Agaricomycetidae</taxon>
        <taxon>Agaricales</taxon>
        <taxon>Agaricales incertae sedis</taxon>
        <taxon>Dendrothele</taxon>
    </lineage>
</organism>
<dbReference type="Proteomes" id="UP000297245">
    <property type="component" value="Unassembled WGS sequence"/>
</dbReference>
<evidence type="ECO:0000313" key="1">
    <source>
        <dbReference type="EMBL" id="THU80840.1"/>
    </source>
</evidence>
<evidence type="ECO:0000313" key="2">
    <source>
        <dbReference type="Proteomes" id="UP000297245"/>
    </source>
</evidence>
<reference evidence="1 2" key="1">
    <citation type="journal article" date="2019" name="Nat. Ecol. Evol.">
        <title>Megaphylogeny resolves global patterns of mushroom evolution.</title>
        <authorList>
            <person name="Varga T."/>
            <person name="Krizsan K."/>
            <person name="Foldi C."/>
            <person name="Dima B."/>
            <person name="Sanchez-Garcia M."/>
            <person name="Sanchez-Ramirez S."/>
            <person name="Szollosi G.J."/>
            <person name="Szarkandi J.G."/>
            <person name="Papp V."/>
            <person name="Albert L."/>
            <person name="Andreopoulos W."/>
            <person name="Angelini C."/>
            <person name="Antonin V."/>
            <person name="Barry K.W."/>
            <person name="Bougher N.L."/>
            <person name="Buchanan P."/>
            <person name="Buyck B."/>
            <person name="Bense V."/>
            <person name="Catcheside P."/>
            <person name="Chovatia M."/>
            <person name="Cooper J."/>
            <person name="Damon W."/>
            <person name="Desjardin D."/>
            <person name="Finy P."/>
            <person name="Geml J."/>
            <person name="Haridas S."/>
            <person name="Hughes K."/>
            <person name="Justo A."/>
            <person name="Karasinski D."/>
            <person name="Kautmanova I."/>
            <person name="Kiss B."/>
            <person name="Kocsube S."/>
            <person name="Kotiranta H."/>
            <person name="LaButti K.M."/>
            <person name="Lechner B.E."/>
            <person name="Liimatainen K."/>
            <person name="Lipzen A."/>
            <person name="Lukacs Z."/>
            <person name="Mihaltcheva S."/>
            <person name="Morgado L.N."/>
            <person name="Niskanen T."/>
            <person name="Noordeloos M.E."/>
            <person name="Ohm R.A."/>
            <person name="Ortiz-Santana B."/>
            <person name="Ovrebo C."/>
            <person name="Racz N."/>
            <person name="Riley R."/>
            <person name="Savchenko A."/>
            <person name="Shiryaev A."/>
            <person name="Soop K."/>
            <person name="Spirin V."/>
            <person name="Szebenyi C."/>
            <person name="Tomsovsky M."/>
            <person name="Tulloss R.E."/>
            <person name="Uehling J."/>
            <person name="Grigoriev I.V."/>
            <person name="Vagvolgyi C."/>
            <person name="Papp T."/>
            <person name="Martin F.M."/>
            <person name="Miettinen O."/>
            <person name="Hibbett D.S."/>
            <person name="Nagy L.G."/>
        </authorList>
    </citation>
    <scope>NUCLEOTIDE SEQUENCE [LARGE SCALE GENOMIC DNA]</scope>
    <source>
        <strain evidence="1 2">CBS 962.96</strain>
    </source>
</reference>
<dbReference type="AlphaFoldDB" id="A0A4S8KY21"/>
<dbReference type="EMBL" id="ML179864">
    <property type="protein sequence ID" value="THU80840.1"/>
    <property type="molecule type" value="Genomic_DNA"/>
</dbReference>
<proteinExistence type="predicted"/>
<keyword evidence="2" id="KW-1185">Reference proteome</keyword>